<name>A0ABV2VGZ4_9ACTN</name>
<evidence type="ECO:0000256" key="3">
    <source>
        <dbReference type="RuleBase" id="RU003560"/>
    </source>
</evidence>
<comment type="caution">
    <text evidence="4">The sequence shown here is derived from an EMBL/GenBank/DDBJ whole genome shotgun (WGS) entry which is preliminary data.</text>
</comment>
<dbReference type="EMBL" id="JBEXRX010000017">
    <property type="protein sequence ID" value="MEU0152060.1"/>
    <property type="molecule type" value="Genomic_DNA"/>
</dbReference>
<accession>A0ABV2VGZ4</accession>
<keyword evidence="4" id="KW-0032">Aminotransferase</keyword>
<dbReference type="Proteomes" id="UP001550348">
    <property type="component" value="Unassembled WGS sequence"/>
</dbReference>
<dbReference type="NCBIfam" id="NF000818">
    <property type="entry name" value="PRK00062.1"/>
    <property type="match status" value="1"/>
</dbReference>
<dbReference type="InterPro" id="IPR005814">
    <property type="entry name" value="Aminotrans_3"/>
</dbReference>
<comment type="cofactor">
    <cofactor evidence="1">
        <name>pyridoxal 5'-phosphate</name>
        <dbReference type="ChEBI" id="CHEBI:597326"/>
    </cofactor>
</comment>
<dbReference type="Gene3D" id="3.90.1150.10">
    <property type="entry name" value="Aspartate Aminotransferase, domain 1"/>
    <property type="match status" value="1"/>
</dbReference>
<dbReference type="Pfam" id="PF00202">
    <property type="entry name" value="Aminotran_3"/>
    <property type="match status" value="1"/>
</dbReference>
<dbReference type="Gene3D" id="3.40.640.10">
    <property type="entry name" value="Type I PLP-dependent aspartate aminotransferase-like (Major domain)"/>
    <property type="match status" value="1"/>
</dbReference>
<dbReference type="PANTHER" id="PTHR43713">
    <property type="entry name" value="GLUTAMATE-1-SEMIALDEHYDE 2,1-AMINOMUTASE"/>
    <property type="match status" value="1"/>
</dbReference>
<dbReference type="InterPro" id="IPR049704">
    <property type="entry name" value="Aminotrans_3_PPA_site"/>
</dbReference>
<sequence>MNSRSAPSGATLAERARRVIPGGVNSGQRSIPGLTELVIARASGARFWDTDGRQYTDYHAAFGPPLLGHNDPDVNAAVTEAGKRLDLCGVAVTDGEIQLAETLAELIPSIEKVLLTSTGSEATFHALRVARAATGRRLVVKFQGCYHGWHDSVSLNVISAPDRVGQVDPISTGILPEVLDATLVLRFNDVAAVRAAFAAHGDDIAAVIVEPVPHNVGCLLPDQEFLQALRDECTRAGSVLVFDEVITGFRHDLGGWQKISGVTPDLTTLGKAIANGYPIGALGGRADLMDLFSTRPGAPAFFAGTYNGHPAVVAAALATLGKLRAEPVHEHVYRLGERARAGIGEVLADLGVPAVVTGHGSVFVTYFMPGPAPSSYDDLLRNDAGMFIGYRRRMPEHGIFELPLNLKRNHISYAHTDADIDHLVEATRAAVRDTLASGGVTELAGTATMGGAAAGGEGR</sequence>
<keyword evidence="5" id="KW-1185">Reference proteome</keyword>
<evidence type="ECO:0000256" key="2">
    <source>
        <dbReference type="ARBA" id="ARBA00022898"/>
    </source>
</evidence>
<organism evidence="4 5">
    <name type="scientific">Micromonospora fulviviridis</name>
    <dbReference type="NCBI Taxonomy" id="47860"/>
    <lineage>
        <taxon>Bacteria</taxon>
        <taxon>Bacillati</taxon>
        <taxon>Actinomycetota</taxon>
        <taxon>Actinomycetes</taxon>
        <taxon>Micromonosporales</taxon>
        <taxon>Micromonosporaceae</taxon>
        <taxon>Micromonospora</taxon>
    </lineage>
</organism>
<reference evidence="4 5" key="1">
    <citation type="submission" date="2024-06" db="EMBL/GenBank/DDBJ databases">
        <title>The Natural Products Discovery Center: Release of the First 8490 Sequenced Strains for Exploring Actinobacteria Biosynthetic Diversity.</title>
        <authorList>
            <person name="Kalkreuter E."/>
            <person name="Kautsar S.A."/>
            <person name="Yang D."/>
            <person name="Bader C.D."/>
            <person name="Teijaro C.N."/>
            <person name="Fluegel L."/>
            <person name="Davis C.M."/>
            <person name="Simpson J.R."/>
            <person name="Lauterbach L."/>
            <person name="Steele A.D."/>
            <person name="Gui C."/>
            <person name="Meng S."/>
            <person name="Li G."/>
            <person name="Viehrig K."/>
            <person name="Ye F."/>
            <person name="Su P."/>
            <person name="Kiefer A.F."/>
            <person name="Nichols A."/>
            <person name="Cepeda A.J."/>
            <person name="Yan W."/>
            <person name="Fan B."/>
            <person name="Jiang Y."/>
            <person name="Adhikari A."/>
            <person name="Zheng C.-J."/>
            <person name="Schuster L."/>
            <person name="Cowan T.M."/>
            <person name="Smanski M.J."/>
            <person name="Chevrette M.G."/>
            <person name="De Carvalho L.P.S."/>
            <person name="Shen B."/>
        </authorList>
    </citation>
    <scope>NUCLEOTIDE SEQUENCE [LARGE SCALE GENOMIC DNA]</scope>
    <source>
        <strain evidence="4 5">NPDC006286</strain>
    </source>
</reference>
<dbReference type="RefSeq" id="WP_355664049.1">
    <property type="nucleotide sequence ID" value="NZ_JBEXRX010000017.1"/>
</dbReference>
<evidence type="ECO:0000313" key="4">
    <source>
        <dbReference type="EMBL" id="MEU0152060.1"/>
    </source>
</evidence>
<gene>
    <name evidence="4" type="ORF">ABZ071_09050</name>
</gene>
<keyword evidence="2 3" id="KW-0663">Pyridoxal phosphate</keyword>
<dbReference type="GO" id="GO:0008483">
    <property type="term" value="F:transaminase activity"/>
    <property type="evidence" value="ECO:0007669"/>
    <property type="project" value="UniProtKB-KW"/>
</dbReference>
<dbReference type="InterPro" id="IPR015422">
    <property type="entry name" value="PyrdxlP-dep_Trfase_small"/>
</dbReference>
<dbReference type="CDD" id="cd00610">
    <property type="entry name" value="OAT_like"/>
    <property type="match status" value="1"/>
</dbReference>
<protein>
    <submittedName>
        <fullName evidence="4">Aspartate aminotransferase family protein</fullName>
    </submittedName>
</protein>
<evidence type="ECO:0000313" key="5">
    <source>
        <dbReference type="Proteomes" id="UP001550348"/>
    </source>
</evidence>
<dbReference type="PROSITE" id="PS00600">
    <property type="entry name" value="AA_TRANSFER_CLASS_3"/>
    <property type="match status" value="1"/>
</dbReference>
<keyword evidence="4" id="KW-0808">Transferase</keyword>
<comment type="similarity">
    <text evidence="3">Belongs to the class-III pyridoxal-phosphate-dependent aminotransferase family.</text>
</comment>
<dbReference type="PANTHER" id="PTHR43713:SF3">
    <property type="entry name" value="GLUTAMATE-1-SEMIALDEHYDE 2,1-AMINOMUTASE 1, CHLOROPLASTIC-RELATED"/>
    <property type="match status" value="1"/>
</dbReference>
<dbReference type="SUPFAM" id="SSF53383">
    <property type="entry name" value="PLP-dependent transferases"/>
    <property type="match status" value="1"/>
</dbReference>
<dbReference type="InterPro" id="IPR015421">
    <property type="entry name" value="PyrdxlP-dep_Trfase_major"/>
</dbReference>
<dbReference type="InterPro" id="IPR015424">
    <property type="entry name" value="PyrdxlP-dep_Trfase"/>
</dbReference>
<evidence type="ECO:0000256" key="1">
    <source>
        <dbReference type="ARBA" id="ARBA00001933"/>
    </source>
</evidence>
<proteinExistence type="inferred from homology"/>